<sequence length="38" mass="4270">MILPLRIRTASHLFSPLSLLTISILLQCNPALARLQVR</sequence>
<proteinExistence type="predicted"/>
<organism evidence="1">
    <name type="scientific">Rhizophora mucronata</name>
    <name type="common">Asiatic mangrove</name>
    <dbReference type="NCBI Taxonomy" id="61149"/>
    <lineage>
        <taxon>Eukaryota</taxon>
        <taxon>Viridiplantae</taxon>
        <taxon>Streptophyta</taxon>
        <taxon>Embryophyta</taxon>
        <taxon>Tracheophyta</taxon>
        <taxon>Spermatophyta</taxon>
        <taxon>Magnoliopsida</taxon>
        <taxon>eudicotyledons</taxon>
        <taxon>Gunneridae</taxon>
        <taxon>Pentapetalae</taxon>
        <taxon>rosids</taxon>
        <taxon>fabids</taxon>
        <taxon>Malpighiales</taxon>
        <taxon>Rhizophoraceae</taxon>
        <taxon>Rhizophora</taxon>
    </lineage>
</organism>
<accession>A0A2P2KSC4</accession>
<protein>
    <submittedName>
        <fullName evidence="1">Uncharacterized protein</fullName>
    </submittedName>
</protein>
<evidence type="ECO:0000313" key="1">
    <source>
        <dbReference type="EMBL" id="MBX08612.1"/>
    </source>
</evidence>
<dbReference type="EMBL" id="GGEC01028128">
    <property type="protein sequence ID" value="MBX08612.1"/>
    <property type="molecule type" value="Transcribed_RNA"/>
</dbReference>
<name>A0A2P2KSC4_RHIMU</name>
<dbReference type="AlphaFoldDB" id="A0A2P2KSC4"/>
<reference evidence="1" key="1">
    <citation type="submission" date="2018-02" db="EMBL/GenBank/DDBJ databases">
        <title>Rhizophora mucronata_Transcriptome.</title>
        <authorList>
            <person name="Meera S.P."/>
            <person name="Sreeshan A."/>
            <person name="Augustine A."/>
        </authorList>
    </citation>
    <scope>NUCLEOTIDE SEQUENCE</scope>
    <source>
        <tissue evidence="1">Leaf</tissue>
    </source>
</reference>